<feature type="transmembrane region" description="Helical" evidence="1">
    <location>
        <begin position="73"/>
        <end position="97"/>
    </location>
</feature>
<evidence type="ECO:0000313" key="3">
    <source>
        <dbReference type="Proteomes" id="UP000758168"/>
    </source>
</evidence>
<gene>
    <name evidence="2" type="ORF">JOF54_001198</name>
</gene>
<proteinExistence type="predicted"/>
<comment type="caution">
    <text evidence="2">The sequence shown here is derived from an EMBL/GenBank/DDBJ whole genome shotgun (WGS) entry which is preliminary data.</text>
</comment>
<organism evidence="2 3">
    <name type="scientific">Microlunatus capsulatus</name>
    <dbReference type="NCBI Taxonomy" id="99117"/>
    <lineage>
        <taxon>Bacteria</taxon>
        <taxon>Bacillati</taxon>
        <taxon>Actinomycetota</taxon>
        <taxon>Actinomycetes</taxon>
        <taxon>Propionibacteriales</taxon>
        <taxon>Propionibacteriaceae</taxon>
        <taxon>Microlunatus</taxon>
    </lineage>
</organism>
<sequence>MDSPVPRPRSVHRSLTTRHVLAGVALLVLLALAPFFVSAGLLAPGWAVVVLVGAWLALLVLGVVWFRRRPWWVLPLPVVAVLVWVGALSAGEAFLGWTG</sequence>
<evidence type="ECO:0000256" key="1">
    <source>
        <dbReference type="SAM" id="Phobius"/>
    </source>
</evidence>
<keyword evidence="3" id="KW-1185">Reference proteome</keyword>
<dbReference type="Proteomes" id="UP000758168">
    <property type="component" value="Unassembled WGS sequence"/>
</dbReference>
<keyword evidence="1" id="KW-0812">Transmembrane</keyword>
<keyword evidence="1" id="KW-0472">Membrane</keyword>
<accession>A0ABS4Z5G0</accession>
<dbReference type="RefSeq" id="WP_307803875.1">
    <property type="nucleotide sequence ID" value="NZ_BAAAMH010000012.1"/>
</dbReference>
<dbReference type="EMBL" id="JAGIOB010000001">
    <property type="protein sequence ID" value="MBP2416276.1"/>
    <property type="molecule type" value="Genomic_DNA"/>
</dbReference>
<feature type="transmembrane region" description="Helical" evidence="1">
    <location>
        <begin position="20"/>
        <end position="39"/>
    </location>
</feature>
<name>A0ABS4Z5G0_9ACTN</name>
<reference evidence="2 3" key="1">
    <citation type="submission" date="2021-03" db="EMBL/GenBank/DDBJ databases">
        <title>Sequencing the genomes of 1000 actinobacteria strains.</title>
        <authorList>
            <person name="Klenk H.-P."/>
        </authorList>
    </citation>
    <scope>NUCLEOTIDE SEQUENCE [LARGE SCALE GENOMIC DNA]</scope>
    <source>
        <strain evidence="2 3">DSM 12936</strain>
    </source>
</reference>
<keyword evidence="1" id="KW-1133">Transmembrane helix</keyword>
<protein>
    <submittedName>
        <fullName evidence="2">Glucan phosphoethanolaminetransferase (Alkaline phosphatase superfamily)</fullName>
    </submittedName>
</protein>
<feature type="transmembrane region" description="Helical" evidence="1">
    <location>
        <begin position="45"/>
        <end position="66"/>
    </location>
</feature>
<evidence type="ECO:0000313" key="2">
    <source>
        <dbReference type="EMBL" id="MBP2416276.1"/>
    </source>
</evidence>